<dbReference type="PANTHER" id="PTHR43544:SF12">
    <property type="entry name" value="NAD(P)-BINDING ROSSMANN-FOLD SUPERFAMILY PROTEIN"/>
    <property type="match status" value="1"/>
</dbReference>
<dbReference type="EMBL" id="CP022272">
    <property type="protein sequence ID" value="ASJ95752.1"/>
    <property type="molecule type" value="Genomic_DNA"/>
</dbReference>
<dbReference type="Pfam" id="PF00106">
    <property type="entry name" value="adh_short"/>
    <property type="match status" value="1"/>
</dbReference>
<accession>A0AAC9XM99</accession>
<dbReference type="RefSeq" id="WP_088903896.1">
    <property type="nucleotide sequence ID" value="NZ_CP022272.1"/>
</dbReference>
<dbReference type="Gene3D" id="3.40.50.720">
    <property type="entry name" value="NAD(P)-binding Rossmann-like Domain"/>
    <property type="match status" value="1"/>
</dbReference>
<dbReference type="SUPFAM" id="SSF51735">
    <property type="entry name" value="NAD(P)-binding Rossmann-fold domains"/>
    <property type="match status" value="1"/>
</dbReference>
<dbReference type="GO" id="GO:0005737">
    <property type="term" value="C:cytoplasm"/>
    <property type="evidence" value="ECO:0007669"/>
    <property type="project" value="TreeGrafter"/>
</dbReference>
<dbReference type="AlphaFoldDB" id="A0AAC9XM99"/>
<sequence>MKPVVTQAVNGEGVSVIIGANSAIAQALIQRLLLQGPVIAISRRPLGVIAEGLESLQCDYSEDAISTLVNELATRQLVISSVFIFNGILHQASIKPEKRLEDLSVEAMNTLFQINTVTPMLWLKHLMPLVKGDKKCVVAVMSARIGSISDNRLGGWYSYRASKAALNMLLQTSAVEYARRAKNVVILAFHPGTTDTPLSKPFQQNVDKEKLFSTEFVAERLLAVAQTVTPSAEAYFIDWNGDSILW</sequence>
<reference evidence="1 2" key="1">
    <citation type="submission" date="2017-06" db="EMBL/GenBank/DDBJ databases">
        <title>Complete genome sequence of Shewanella marisflavi EP1 associated with anaerobic 2,4-dinitrotoluene reduction and salt tolerance.</title>
        <authorList>
            <person name="Huang J."/>
        </authorList>
    </citation>
    <scope>NUCLEOTIDE SEQUENCE [LARGE SCALE GENOMIC DNA]</scope>
    <source>
        <strain evidence="1 2">EP1</strain>
    </source>
</reference>
<dbReference type="PRINTS" id="PR00081">
    <property type="entry name" value="GDHRDH"/>
</dbReference>
<dbReference type="InterPro" id="IPR036291">
    <property type="entry name" value="NAD(P)-bd_dom_sf"/>
</dbReference>
<proteinExistence type="predicted"/>
<gene>
    <name evidence="1" type="ORF">CFF01_03615</name>
</gene>
<dbReference type="Proteomes" id="UP000198233">
    <property type="component" value="Chromosome"/>
</dbReference>
<dbReference type="GO" id="GO:0016491">
    <property type="term" value="F:oxidoreductase activity"/>
    <property type="evidence" value="ECO:0007669"/>
    <property type="project" value="TreeGrafter"/>
</dbReference>
<dbReference type="InterPro" id="IPR051468">
    <property type="entry name" value="Fungal_SecMetab_SDRs"/>
</dbReference>
<organism evidence="1 2">
    <name type="scientific">Shewanella marisflavi</name>
    <dbReference type="NCBI Taxonomy" id="260364"/>
    <lineage>
        <taxon>Bacteria</taxon>
        <taxon>Pseudomonadati</taxon>
        <taxon>Pseudomonadota</taxon>
        <taxon>Gammaproteobacteria</taxon>
        <taxon>Alteromonadales</taxon>
        <taxon>Shewanellaceae</taxon>
        <taxon>Shewanella</taxon>
    </lineage>
</organism>
<dbReference type="InterPro" id="IPR002347">
    <property type="entry name" value="SDR_fam"/>
</dbReference>
<name>A0AAC9XM99_9GAMM</name>
<dbReference type="PANTHER" id="PTHR43544">
    <property type="entry name" value="SHORT-CHAIN DEHYDROGENASE/REDUCTASE"/>
    <property type="match status" value="1"/>
</dbReference>
<protein>
    <submittedName>
        <fullName evidence="1">Short-chain dehydrogenase</fullName>
    </submittedName>
</protein>
<evidence type="ECO:0000313" key="1">
    <source>
        <dbReference type="EMBL" id="ASJ95752.1"/>
    </source>
</evidence>
<dbReference type="KEGG" id="smav:CFF01_03615"/>
<evidence type="ECO:0000313" key="2">
    <source>
        <dbReference type="Proteomes" id="UP000198233"/>
    </source>
</evidence>